<feature type="domain" description="Phytase-like" evidence="1">
    <location>
        <begin position="41"/>
        <end position="330"/>
    </location>
</feature>
<dbReference type="HOGENOM" id="CLU_047242_1_0_5"/>
<dbReference type="eggNOG" id="COG4222">
    <property type="taxonomic scope" value="Bacteria"/>
</dbReference>
<dbReference type="EMBL" id="CP000471">
    <property type="protein sequence ID" value="ABK44782.1"/>
    <property type="molecule type" value="Genomic_DNA"/>
</dbReference>
<evidence type="ECO:0000313" key="3">
    <source>
        <dbReference type="Proteomes" id="UP000002586"/>
    </source>
</evidence>
<protein>
    <recommendedName>
        <fullName evidence="1">Phytase-like domain-containing protein</fullName>
    </recommendedName>
</protein>
<dbReference type="STRING" id="156889.Mmc1_2281"/>
<dbReference type="AlphaFoldDB" id="A0L9Y9"/>
<dbReference type="InterPro" id="IPR027372">
    <property type="entry name" value="Phytase-like_dom"/>
</dbReference>
<reference evidence="3" key="1">
    <citation type="journal article" date="2009" name="Appl. Environ. Microbiol.">
        <title>Complete genome sequence of the chemolithoautotrophic marine magnetotactic coccus strain MC-1.</title>
        <authorList>
            <person name="Schubbe S."/>
            <person name="Williams T.J."/>
            <person name="Xie G."/>
            <person name="Kiss H.E."/>
            <person name="Brettin T.S."/>
            <person name="Martinez D."/>
            <person name="Ross C.A."/>
            <person name="Schuler D."/>
            <person name="Cox B.L."/>
            <person name="Nealson K.H."/>
            <person name="Bazylinski D.A."/>
        </authorList>
    </citation>
    <scope>NUCLEOTIDE SEQUENCE [LARGE SCALE GENOMIC DNA]</scope>
    <source>
        <strain evidence="3">ATCC BAA-1437 / JCM 17883 / MC-1</strain>
    </source>
</reference>
<gene>
    <name evidence="2" type="ordered locus">Mmc1_2281</name>
</gene>
<proteinExistence type="predicted"/>
<dbReference type="KEGG" id="mgm:Mmc1_2281"/>
<evidence type="ECO:0000259" key="1">
    <source>
        <dbReference type="Pfam" id="PF13449"/>
    </source>
</evidence>
<dbReference type="Proteomes" id="UP000002586">
    <property type="component" value="Chromosome"/>
</dbReference>
<keyword evidence="3" id="KW-1185">Reference proteome</keyword>
<evidence type="ECO:0000313" key="2">
    <source>
        <dbReference type="EMBL" id="ABK44782.1"/>
    </source>
</evidence>
<name>A0L9Y9_MAGMM</name>
<accession>A0L9Y9</accession>
<dbReference type="Pfam" id="PF13449">
    <property type="entry name" value="Phytase-like"/>
    <property type="match status" value="1"/>
</dbReference>
<organism evidence="2 3">
    <name type="scientific">Magnetococcus marinus (strain ATCC BAA-1437 / JCM 17883 / MC-1)</name>
    <dbReference type="NCBI Taxonomy" id="156889"/>
    <lineage>
        <taxon>Bacteria</taxon>
        <taxon>Pseudomonadati</taxon>
        <taxon>Pseudomonadota</taxon>
        <taxon>Magnetococcia</taxon>
        <taxon>Magnetococcales</taxon>
        <taxon>Magnetococcaceae</taxon>
        <taxon>Magnetococcus</taxon>
    </lineage>
</organism>
<sequence length="344" mass="37316">MLAWFVITQAHAQVTLLGSFAVATGSTLCRSLASPQAELALGGLSGLDYDPNSGLYWALSDDKKNPRIYQLEISLNEQGIHGVHCVGVVAIQGSDGLPLRPNQADGEALRLFGQQLLWSSEQRGGAAVPVVRSMGLDGRVGQEFKLPARFGRGAGRVVANKSLEGMARMPDGHTAILAMEQPLRQDGGVHRLLVLDLQQGRVVGSYGYPQSVVAGHALEVVELLALDATQLLVLERFHPHRYWGDVLVRLVLYDLSGAKNQLAQEHLSAASPGMGVKRWAVELNALQTPAHRPASHNLASHNLDNQEAMSWGPRLADGRRTLVLVSDNNFNPQQRTLFLLLAFE</sequence>
<reference evidence="2 3" key="2">
    <citation type="journal article" date="2012" name="Int. J. Syst. Evol. Microbiol.">
        <title>Magnetococcus marinus gen. nov., sp. nov., a marine, magnetotactic bacterium that represents a novel lineage (Magnetococcaceae fam. nov.; Magnetococcales ord. nov.) at the base of the Alphaproteobacteria.</title>
        <authorList>
            <person name="Bazylinski D.A."/>
            <person name="Williams T.J."/>
            <person name="Lefevre C.T."/>
            <person name="Berg R.J."/>
            <person name="Zhang C.L."/>
            <person name="Bowser S.S."/>
            <person name="Dean A.J."/>
            <person name="Beveridge T.J."/>
        </authorList>
    </citation>
    <scope>NUCLEOTIDE SEQUENCE [LARGE SCALE GENOMIC DNA]</scope>
    <source>
        <strain evidence="3">ATCC BAA-1437 / JCM 17883 / MC-1</strain>
    </source>
</reference>